<gene>
    <name evidence="2" type="ORF">S06H3_20862</name>
</gene>
<dbReference type="Pfam" id="PF01022">
    <property type="entry name" value="HTH_5"/>
    <property type="match status" value="1"/>
</dbReference>
<evidence type="ECO:0000313" key="2">
    <source>
        <dbReference type="EMBL" id="GAI02509.1"/>
    </source>
</evidence>
<dbReference type="InterPro" id="IPR036390">
    <property type="entry name" value="WH_DNA-bd_sf"/>
</dbReference>
<feature type="domain" description="HTH arsR-type" evidence="1">
    <location>
        <begin position="20"/>
        <end position="63"/>
    </location>
</feature>
<protein>
    <recommendedName>
        <fullName evidence="1">HTH arsR-type domain-containing protein</fullName>
    </recommendedName>
</protein>
<organism evidence="2">
    <name type="scientific">marine sediment metagenome</name>
    <dbReference type="NCBI Taxonomy" id="412755"/>
    <lineage>
        <taxon>unclassified sequences</taxon>
        <taxon>metagenomes</taxon>
        <taxon>ecological metagenomes</taxon>
    </lineage>
</organism>
<proteinExistence type="predicted"/>
<dbReference type="AlphaFoldDB" id="X1M844"/>
<dbReference type="EMBL" id="BARV01010865">
    <property type="protein sequence ID" value="GAI02509.1"/>
    <property type="molecule type" value="Genomic_DNA"/>
</dbReference>
<dbReference type="Gene3D" id="1.10.10.10">
    <property type="entry name" value="Winged helix-like DNA-binding domain superfamily/Winged helix DNA-binding domain"/>
    <property type="match status" value="1"/>
</dbReference>
<evidence type="ECO:0000259" key="1">
    <source>
        <dbReference type="Pfam" id="PF01022"/>
    </source>
</evidence>
<sequence>MGIKEEGAKDIDGILLQRERIQIVLKLDNNPTHISDLSRALRIDRRLLTYHLQILENYGYLNSVYEVSNARQTKGRALRIYNTTTKAKSRLAALNDLLKTSRLSI</sequence>
<reference evidence="2" key="1">
    <citation type="journal article" date="2014" name="Front. Microbiol.">
        <title>High frequency of phylogenetically diverse reductive dehalogenase-homologous genes in deep subseafloor sedimentary metagenomes.</title>
        <authorList>
            <person name="Kawai M."/>
            <person name="Futagami T."/>
            <person name="Toyoda A."/>
            <person name="Takaki Y."/>
            <person name="Nishi S."/>
            <person name="Hori S."/>
            <person name="Arai W."/>
            <person name="Tsubouchi T."/>
            <person name="Morono Y."/>
            <person name="Uchiyama I."/>
            <person name="Ito T."/>
            <person name="Fujiyama A."/>
            <person name="Inagaki F."/>
            <person name="Takami H."/>
        </authorList>
    </citation>
    <scope>NUCLEOTIDE SEQUENCE</scope>
    <source>
        <strain evidence="2">Expedition CK06-06</strain>
    </source>
</reference>
<comment type="caution">
    <text evidence="2">The sequence shown here is derived from an EMBL/GenBank/DDBJ whole genome shotgun (WGS) entry which is preliminary data.</text>
</comment>
<accession>X1M844</accession>
<dbReference type="GO" id="GO:0003700">
    <property type="term" value="F:DNA-binding transcription factor activity"/>
    <property type="evidence" value="ECO:0007669"/>
    <property type="project" value="InterPro"/>
</dbReference>
<dbReference type="InterPro" id="IPR001845">
    <property type="entry name" value="HTH_ArsR_DNA-bd_dom"/>
</dbReference>
<name>X1M844_9ZZZZ</name>
<dbReference type="SUPFAM" id="SSF46785">
    <property type="entry name" value="Winged helix' DNA-binding domain"/>
    <property type="match status" value="1"/>
</dbReference>
<dbReference type="InterPro" id="IPR036388">
    <property type="entry name" value="WH-like_DNA-bd_sf"/>
</dbReference>